<dbReference type="InterPro" id="IPR035965">
    <property type="entry name" value="PAS-like_dom_sf"/>
</dbReference>
<protein>
    <submittedName>
        <fullName evidence="6">Two-component system sensor histidine kinase ComP</fullName>
    </submittedName>
</protein>
<evidence type="ECO:0000256" key="1">
    <source>
        <dbReference type="ARBA" id="ARBA00022679"/>
    </source>
</evidence>
<dbReference type="PROSITE" id="PS50112">
    <property type="entry name" value="PAS"/>
    <property type="match status" value="1"/>
</dbReference>
<dbReference type="PANTHER" id="PTHR24421:SF60">
    <property type="entry name" value="SENSOR HISTIDINE KINASE COMP"/>
    <property type="match status" value="1"/>
</dbReference>
<evidence type="ECO:0000259" key="5">
    <source>
        <dbReference type="PROSITE" id="PS50113"/>
    </source>
</evidence>
<dbReference type="Proteomes" id="UP000219636">
    <property type="component" value="Unassembled WGS sequence"/>
</dbReference>
<sequence length="463" mass="54180">MKYNEEFFETILEYTSDAIMICDRNRHVVYITPNAYKISGYGPEEWKDRDTFFFLHPEDKEFMLKRHQNLLASKQNNSSEYRTIKKNGEIMYCECKTTPLPDTENYLQVVSMRDITERKLMEMDLLYHKNRHEVLQNSLKQFSDDLSGVMKLAEFEIRLLREIETVLPGSNPSILTSFPMDLRDGELVTVANKLLIKLGDLQQEPYILTLQQEAISDPMETIWLETIAHYGMMLFENLNIVDNLMVQLEKAKHQEETPQWMLRMIFNLQEQQRLTLSSDLHDTVLQDQIELYRRLESLLQRKEIEQEQKAKLFQIEQGLLDIIHEIRTTCNNLRPPLLRELGLQMSLVNLFDYIQLSSTYKIHFISEGLSELSLNEEETIGIYRMVQDLLHSAEESAAIECTFDFKYKRNCLKMIYQDNGAGFSDAVRLTSFRQRAKSLGGEVEMIPRADEGLQVVLTLPLTS</sequence>
<dbReference type="Gene3D" id="3.30.565.10">
    <property type="entry name" value="Histidine kinase-like ATPase, C-terminal domain"/>
    <property type="match status" value="1"/>
</dbReference>
<evidence type="ECO:0000313" key="7">
    <source>
        <dbReference type="Proteomes" id="UP000219636"/>
    </source>
</evidence>
<keyword evidence="7" id="KW-1185">Reference proteome</keyword>
<evidence type="ECO:0000256" key="3">
    <source>
        <dbReference type="ARBA" id="ARBA00023012"/>
    </source>
</evidence>
<keyword evidence="2 6" id="KW-0418">Kinase</keyword>
<keyword evidence="1" id="KW-0808">Transferase</keyword>
<dbReference type="SMART" id="SM00086">
    <property type="entry name" value="PAC"/>
    <property type="match status" value="1"/>
</dbReference>
<gene>
    <name evidence="6" type="ORF">SAMN05880501_10939</name>
</gene>
<organism evidence="6 7">
    <name type="scientific">Ureibacillus xyleni</name>
    <dbReference type="NCBI Taxonomy" id="614648"/>
    <lineage>
        <taxon>Bacteria</taxon>
        <taxon>Bacillati</taxon>
        <taxon>Bacillota</taxon>
        <taxon>Bacilli</taxon>
        <taxon>Bacillales</taxon>
        <taxon>Caryophanaceae</taxon>
        <taxon>Ureibacillus</taxon>
    </lineage>
</organism>
<dbReference type="OrthoDB" id="9781904at2"/>
<dbReference type="InterPro" id="IPR000700">
    <property type="entry name" value="PAS-assoc_C"/>
</dbReference>
<dbReference type="InterPro" id="IPR050482">
    <property type="entry name" value="Sensor_HK_TwoCompSys"/>
</dbReference>
<dbReference type="Pfam" id="PF08447">
    <property type="entry name" value="PAS_3"/>
    <property type="match status" value="1"/>
</dbReference>
<evidence type="ECO:0000259" key="4">
    <source>
        <dbReference type="PROSITE" id="PS50112"/>
    </source>
</evidence>
<feature type="domain" description="PAS" evidence="4">
    <location>
        <begin position="4"/>
        <end position="74"/>
    </location>
</feature>
<dbReference type="Gene3D" id="3.30.450.20">
    <property type="entry name" value="PAS domain"/>
    <property type="match status" value="1"/>
</dbReference>
<dbReference type="CDD" id="cd00130">
    <property type="entry name" value="PAS"/>
    <property type="match status" value="1"/>
</dbReference>
<reference evidence="7" key="1">
    <citation type="submission" date="2017-08" db="EMBL/GenBank/DDBJ databases">
        <authorList>
            <person name="Varghese N."/>
            <person name="Submissions S."/>
        </authorList>
    </citation>
    <scope>NUCLEOTIDE SEQUENCE [LARGE SCALE GENOMIC DNA]</scope>
    <source>
        <strain evidence="7">JC22</strain>
    </source>
</reference>
<dbReference type="InterPro" id="IPR001610">
    <property type="entry name" value="PAC"/>
</dbReference>
<keyword evidence="3" id="KW-0902">Two-component regulatory system</keyword>
<dbReference type="PROSITE" id="PS50113">
    <property type="entry name" value="PAC"/>
    <property type="match status" value="1"/>
</dbReference>
<dbReference type="InterPro" id="IPR013655">
    <property type="entry name" value="PAS_fold_3"/>
</dbReference>
<dbReference type="GO" id="GO:0016301">
    <property type="term" value="F:kinase activity"/>
    <property type="evidence" value="ECO:0007669"/>
    <property type="project" value="UniProtKB-KW"/>
</dbReference>
<name>A0A285T6F4_9BACL</name>
<proteinExistence type="predicted"/>
<evidence type="ECO:0000313" key="6">
    <source>
        <dbReference type="EMBL" id="SOC16604.1"/>
    </source>
</evidence>
<dbReference type="SUPFAM" id="SSF55785">
    <property type="entry name" value="PYP-like sensor domain (PAS domain)"/>
    <property type="match status" value="1"/>
</dbReference>
<dbReference type="NCBIfam" id="TIGR00229">
    <property type="entry name" value="sensory_box"/>
    <property type="match status" value="1"/>
</dbReference>
<feature type="domain" description="PAC" evidence="5">
    <location>
        <begin position="77"/>
        <end position="127"/>
    </location>
</feature>
<dbReference type="GO" id="GO:0000160">
    <property type="term" value="P:phosphorelay signal transduction system"/>
    <property type="evidence" value="ECO:0007669"/>
    <property type="project" value="UniProtKB-KW"/>
</dbReference>
<dbReference type="RefSeq" id="WP_097074116.1">
    <property type="nucleotide sequence ID" value="NZ_OBMQ01000009.1"/>
</dbReference>
<dbReference type="AlphaFoldDB" id="A0A285T6F4"/>
<dbReference type="InterPro" id="IPR036890">
    <property type="entry name" value="HATPase_C_sf"/>
</dbReference>
<dbReference type="InterPro" id="IPR000014">
    <property type="entry name" value="PAS"/>
</dbReference>
<dbReference type="EMBL" id="OBMQ01000009">
    <property type="protein sequence ID" value="SOC16604.1"/>
    <property type="molecule type" value="Genomic_DNA"/>
</dbReference>
<accession>A0A285T6F4</accession>
<dbReference type="PANTHER" id="PTHR24421">
    <property type="entry name" value="NITRATE/NITRITE SENSOR PROTEIN NARX-RELATED"/>
    <property type="match status" value="1"/>
</dbReference>
<dbReference type="SMART" id="SM00091">
    <property type="entry name" value="PAS"/>
    <property type="match status" value="1"/>
</dbReference>
<evidence type="ECO:0000256" key="2">
    <source>
        <dbReference type="ARBA" id="ARBA00022777"/>
    </source>
</evidence>